<gene>
    <name evidence="2" type="ORF">UR56_C0016G0020</name>
</gene>
<organism evidence="2 3">
    <name type="scientific">Candidatus Roizmanbacteria bacterium GW2011_GWC2_34_23</name>
    <dbReference type="NCBI Taxonomy" id="1618484"/>
    <lineage>
        <taxon>Bacteria</taxon>
        <taxon>Candidatus Roizmaniibacteriota</taxon>
    </lineage>
</organism>
<evidence type="ECO:0000313" key="2">
    <source>
        <dbReference type="EMBL" id="KKP61109.1"/>
    </source>
</evidence>
<dbReference type="EMBL" id="LBPR01000016">
    <property type="protein sequence ID" value="KKP61109.1"/>
    <property type="molecule type" value="Genomic_DNA"/>
</dbReference>
<dbReference type="AlphaFoldDB" id="A0A0G0AVQ3"/>
<sequence length="157" mass="17384">MAHLEVVKKKGNFKIDRFQIRKYESGNVISVLNLIAVPVVTMTLILQNVINNFNHTDSEVRATPAAVIATACIAIDGSKGPFTFQQATQRGVVGTNHMPKKGELGYINSMSITYPSEVQTGDMNSWVKMSQGLERTGEIEGYTRIQNIDGSYSYYCD</sequence>
<evidence type="ECO:0000313" key="3">
    <source>
        <dbReference type="Proteomes" id="UP000034004"/>
    </source>
</evidence>
<proteinExistence type="predicted"/>
<accession>A0A0G0AVQ3</accession>
<comment type="caution">
    <text evidence="2">The sequence shown here is derived from an EMBL/GenBank/DDBJ whole genome shotgun (WGS) entry which is preliminary data.</text>
</comment>
<dbReference type="STRING" id="1618484.UR56_C0016G0020"/>
<protein>
    <submittedName>
        <fullName evidence="2">Uncharacterized protein</fullName>
    </submittedName>
</protein>
<keyword evidence="1" id="KW-1133">Transmembrane helix</keyword>
<name>A0A0G0AVQ3_9BACT</name>
<feature type="transmembrane region" description="Helical" evidence="1">
    <location>
        <begin position="27"/>
        <end position="46"/>
    </location>
</feature>
<reference evidence="2 3" key="1">
    <citation type="journal article" date="2015" name="Nature">
        <title>rRNA introns, odd ribosomes, and small enigmatic genomes across a large radiation of phyla.</title>
        <authorList>
            <person name="Brown C.T."/>
            <person name="Hug L.A."/>
            <person name="Thomas B.C."/>
            <person name="Sharon I."/>
            <person name="Castelle C.J."/>
            <person name="Singh A."/>
            <person name="Wilkins M.J."/>
            <person name="Williams K.H."/>
            <person name="Banfield J.F."/>
        </authorList>
    </citation>
    <scope>NUCLEOTIDE SEQUENCE [LARGE SCALE GENOMIC DNA]</scope>
</reference>
<evidence type="ECO:0000256" key="1">
    <source>
        <dbReference type="SAM" id="Phobius"/>
    </source>
</evidence>
<keyword evidence="1" id="KW-0812">Transmembrane</keyword>
<dbReference type="Proteomes" id="UP000034004">
    <property type="component" value="Unassembled WGS sequence"/>
</dbReference>
<keyword evidence="1" id="KW-0472">Membrane</keyword>